<organism evidence="2 3">
    <name type="scientific">Streptococcus salivarius</name>
    <dbReference type="NCBI Taxonomy" id="1304"/>
    <lineage>
        <taxon>Bacteria</taxon>
        <taxon>Bacillati</taxon>
        <taxon>Bacillota</taxon>
        <taxon>Bacilli</taxon>
        <taxon>Lactobacillales</taxon>
        <taxon>Streptococcaceae</taxon>
        <taxon>Streptococcus</taxon>
    </lineage>
</organism>
<evidence type="ECO:0000256" key="1">
    <source>
        <dbReference type="SAM" id="Coils"/>
    </source>
</evidence>
<keyword evidence="1" id="KW-0175">Coiled coil</keyword>
<dbReference type="EMBL" id="JJMT01000017">
    <property type="protein sequence ID" value="KEO44715.1"/>
    <property type="molecule type" value="Genomic_DNA"/>
</dbReference>
<protein>
    <recommendedName>
        <fullName evidence="4">Phage protein</fullName>
    </recommendedName>
</protein>
<reference evidence="2 3" key="1">
    <citation type="submission" date="2014-04" db="EMBL/GenBank/DDBJ databases">
        <title>Variable characteristics of bacteriocin-producing Streptococcus salivarius strains isolated from Malaysian subjects.</title>
        <authorList>
            <person name="Philip K."/>
            <person name="Barbour A."/>
        </authorList>
    </citation>
    <scope>NUCLEOTIDE SEQUENCE [LARGE SCALE GENOMIC DNA]</scope>
    <source>
        <strain evidence="2 3">NU10</strain>
    </source>
</reference>
<name>A0A074IXA4_STRSL</name>
<dbReference type="AlphaFoldDB" id="A0A074IXA4"/>
<dbReference type="Proteomes" id="UP000027855">
    <property type="component" value="Unassembled WGS sequence"/>
</dbReference>
<evidence type="ECO:0000313" key="3">
    <source>
        <dbReference type="Proteomes" id="UP000027855"/>
    </source>
</evidence>
<gene>
    <name evidence="2" type="ORF">DL07_03790</name>
</gene>
<evidence type="ECO:0000313" key="2">
    <source>
        <dbReference type="EMBL" id="KEO44715.1"/>
    </source>
</evidence>
<comment type="caution">
    <text evidence="2">The sequence shown here is derived from an EMBL/GenBank/DDBJ whole genome shotgun (WGS) entry which is preliminary data.</text>
</comment>
<proteinExistence type="predicted"/>
<evidence type="ECO:0008006" key="4">
    <source>
        <dbReference type="Google" id="ProtNLM"/>
    </source>
</evidence>
<sequence length="113" mass="12566">MKRNRLQEAEMAVLATLKKGRANATTGGEIATITGYKPRLISSAISNLVIRYGVPIIGARVGSRNGYYIAETREELLEGLVSLKNQVKNEQKRLDVLMSIEDVTNYEKILERG</sequence>
<feature type="coiled-coil region" evidence="1">
    <location>
        <begin position="73"/>
        <end position="100"/>
    </location>
</feature>
<accession>A0A074IXA4</accession>
<dbReference type="RefSeq" id="WP_230578920.1">
    <property type="nucleotide sequence ID" value="NZ_JJMS01000022.1"/>
</dbReference>